<keyword evidence="3" id="KW-1185">Reference proteome</keyword>
<comment type="caution">
    <text evidence="2">The sequence shown here is derived from an EMBL/GenBank/DDBJ whole genome shotgun (WGS) entry which is preliminary data.</text>
</comment>
<gene>
    <name evidence="2" type="ORF">PG991_010968</name>
</gene>
<keyword evidence="1" id="KW-0808">Transferase</keyword>
<dbReference type="InterPro" id="IPR050317">
    <property type="entry name" value="Plant_Fungal_Acyltransferase"/>
</dbReference>
<reference evidence="2 3" key="1">
    <citation type="submission" date="2023-01" db="EMBL/GenBank/DDBJ databases">
        <title>Analysis of 21 Apiospora genomes using comparative genomics revels a genus with tremendous synthesis potential of carbohydrate active enzymes and secondary metabolites.</title>
        <authorList>
            <person name="Sorensen T."/>
        </authorList>
    </citation>
    <scope>NUCLEOTIDE SEQUENCE [LARGE SCALE GENOMIC DNA]</scope>
    <source>
        <strain evidence="2 3">CBS 20057</strain>
    </source>
</reference>
<evidence type="ECO:0000313" key="3">
    <source>
        <dbReference type="Proteomes" id="UP001396898"/>
    </source>
</evidence>
<protein>
    <submittedName>
        <fullName evidence="2">Uncharacterized protein</fullName>
    </submittedName>
</protein>
<dbReference type="Pfam" id="PF02458">
    <property type="entry name" value="Transferase"/>
    <property type="match status" value="1"/>
</dbReference>
<accession>A0ABR1RDZ4</accession>
<dbReference type="InterPro" id="IPR023213">
    <property type="entry name" value="CAT-like_dom_sf"/>
</dbReference>
<proteinExistence type="predicted"/>
<dbReference type="EMBL" id="JAQQWI010000016">
    <property type="protein sequence ID" value="KAK8008417.1"/>
    <property type="molecule type" value="Genomic_DNA"/>
</dbReference>
<dbReference type="Gene3D" id="3.30.559.10">
    <property type="entry name" value="Chloramphenicol acetyltransferase-like domain"/>
    <property type="match status" value="2"/>
</dbReference>
<dbReference type="PANTHER" id="PTHR31642:SF310">
    <property type="entry name" value="FATTY ALCOHOL:CAFFEOYL-COA ACYLTRANSFERASE"/>
    <property type="match status" value="1"/>
</dbReference>
<organism evidence="2 3">
    <name type="scientific">Apiospora marii</name>
    <dbReference type="NCBI Taxonomy" id="335849"/>
    <lineage>
        <taxon>Eukaryota</taxon>
        <taxon>Fungi</taxon>
        <taxon>Dikarya</taxon>
        <taxon>Ascomycota</taxon>
        <taxon>Pezizomycotina</taxon>
        <taxon>Sordariomycetes</taxon>
        <taxon>Xylariomycetidae</taxon>
        <taxon>Amphisphaeriales</taxon>
        <taxon>Apiosporaceae</taxon>
        <taxon>Apiospora</taxon>
    </lineage>
</organism>
<sequence>MAQPETIELRPTGWETDPDEERYKVSTIDLTPLEMYNHYVIFWRLEQDTIEDAIAVLRAGLEKSLSQARHLVSTIEMDSDGGYSFVKRKETTAKLVIMRYDSDGDKWPSMDDIQAAHFAQHSLGDDLGKWGIPHMLWGERPEAELVNTPTTAAFQINVVRGGIVFSIQSHHYASDVMGFCNFNHQLADNCVAISRGTPFPAWDPANIDASRFYRSLPEDKMIDGPPVLPRHPGHGEQEVALFHLPQSKAAEIKKLASPTDPKEHWISTYDAMCAFIWRAVNRVRAPLYQPDLASPLWWGCAVNMRPRLHNPPCPDRMMHNVVAGAFSDTLPVRPMTVGEVISSDVPLSRLSGYVRAMTSACTEEHLEALVDAVAPIRDKRSISLRIDSHPPMSLFITDHRPGDVSDLDFGFGKPLTYRHMCGDLITPGLIFMYAPIQSADPDEGCMMTITMEKELVPVLCADPSGVGTLSTEAWIDYVILRARVRARAEM</sequence>
<evidence type="ECO:0000313" key="2">
    <source>
        <dbReference type="EMBL" id="KAK8008417.1"/>
    </source>
</evidence>
<evidence type="ECO:0000256" key="1">
    <source>
        <dbReference type="ARBA" id="ARBA00022679"/>
    </source>
</evidence>
<name>A0ABR1RDZ4_9PEZI</name>
<dbReference type="PANTHER" id="PTHR31642">
    <property type="entry name" value="TRICHOTHECENE 3-O-ACETYLTRANSFERASE"/>
    <property type="match status" value="1"/>
</dbReference>
<dbReference type="Proteomes" id="UP001396898">
    <property type="component" value="Unassembled WGS sequence"/>
</dbReference>